<evidence type="ECO:0000313" key="10">
    <source>
        <dbReference type="Proteomes" id="UP000287198"/>
    </source>
</evidence>
<dbReference type="Proteomes" id="UP000287198">
    <property type="component" value="Unassembled WGS sequence"/>
</dbReference>
<protein>
    <submittedName>
        <fullName evidence="9">Fe2+-dependent dioxygenase</fullName>
    </submittedName>
</protein>
<dbReference type="PANTHER" id="PTHR41536">
    <property type="entry name" value="PKHD-TYPE HYDROXYLASE YBIX"/>
    <property type="match status" value="1"/>
</dbReference>
<dbReference type="AlphaFoldDB" id="A0A432Y182"/>
<dbReference type="InterPro" id="IPR023550">
    <property type="entry name" value="PKHD_hydroxylase"/>
</dbReference>
<dbReference type="Pfam" id="PF13640">
    <property type="entry name" value="2OG-FeII_Oxy_3"/>
    <property type="match status" value="1"/>
</dbReference>
<organism evidence="9 10">
    <name type="scientific">Pseudidiomarina halophila</name>
    <dbReference type="NCBI Taxonomy" id="1449799"/>
    <lineage>
        <taxon>Bacteria</taxon>
        <taxon>Pseudomonadati</taxon>
        <taxon>Pseudomonadota</taxon>
        <taxon>Gammaproteobacteria</taxon>
        <taxon>Alteromonadales</taxon>
        <taxon>Idiomarinaceae</taxon>
        <taxon>Pseudidiomarina</taxon>
    </lineage>
</organism>
<dbReference type="GO" id="GO:0006974">
    <property type="term" value="P:DNA damage response"/>
    <property type="evidence" value="ECO:0007669"/>
    <property type="project" value="TreeGrafter"/>
</dbReference>
<evidence type="ECO:0000313" key="9">
    <source>
        <dbReference type="EMBL" id="RUO54694.1"/>
    </source>
</evidence>
<dbReference type="GO" id="GO:0005506">
    <property type="term" value="F:iron ion binding"/>
    <property type="evidence" value="ECO:0007669"/>
    <property type="project" value="UniProtKB-UniRule"/>
</dbReference>
<dbReference type="PANTHER" id="PTHR41536:SF1">
    <property type="entry name" value="PKHD-TYPE HYDROXYLASE YBIX"/>
    <property type="match status" value="1"/>
</dbReference>
<keyword evidence="3 7" id="KW-0847">Vitamin C</keyword>
<evidence type="ECO:0000256" key="4">
    <source>
        <dbReference type="ARBA" id="ARBA00022964"/>
    </source>
</evidence>
<keyword evidence="10" id="KW-1185">Reference proteome</keyword>
<proteinExistence type="inferred from homology"/>
<keyword evidence="5 7" id="KW-0560">Oxidoreductase</keyword>
<keyword evidence="4 7" id="KW-0223">Dioxygenase</keyword>
<feature type="binding site" evidence="7">
    <location>
        <position position="94"/>
    </location>
    <ligand>
        <name>Fe cation</name>
        <dbReference type="ChEBI" id="CHEBI:24875"/>
    </ligand>
</feature>
<sequence>MILHIQNVIDPATLSVILDKLTAETFADGRESAGWAAKEVKKNQQLRAPHPLIELALARLKKHELVQQAARPAQFVNTMINRYERGQSYGSHMDDALMIKRDERGESYVRTDISFTLGLTGLSDYEGGELVIEDSSGERAWRLDAGDLLLYPSHFLHRVNPVTAGARVAMVGWIESLLPEAQQREICFELFQALQHEFKTQGKSAQFDVLSKTYNNLLRRWVKR</sequence>
<comment type="cofactor">
    <cofactor evidence="1 7">
        <name>L-ascorbate</name>
        <dbReference type="ChEBI" id="CHEBI:38290"/>
    </cofactor>
</comment>
<dbReference type="InterPro" id="IPR005123">
    <property type="entry name" value="Oxoglu/Fe-dep_dioxygenase_dom"/>
</dbReference>
<reference evidence="10" key="1">
    <citation type="journal article" date="2018" name="Front. Microbiol.">
        <title>Genome-Based Analysis Reveals the Taxonomy and Diversity of the Family Idiomarinaceae.</title>
        <authorList>
            <person name="Liu Y."/>
            <person name="Lai Q."/>
            <person name="Shao Z."/>
        </authorList>
    </citation>
    <scope>NUCLEOTIDE SEQUENCE [LARGE SCALE GENOMIC DNA]</scope>
    <source>
        <strain evidence="10">BH195</strain>
    </source>
</reference>
<evidence type="ECO:0000256" key="3">
    <source>
        <dbReference type="ARBA" id="ARBA00022896"/>
    </source>
</evidence>
<dbReference type="NCBIfam" id="NF003974">
    <property type="entry name" value="PRK05467.1-3"/>
    <property type="match status" value="1"/>
</dbReference>
<feature type="binding site" evidence="7">
    <location>
        <position position="157"/>
    </location>
    <ligand>
        <name>Fe cation</name>
        <dbReference type="ChEBI" id="CHEBI:24875"/>
    </ligand>
</feature>
<dbReference type="RefSeq" id="WP_126762300.1">
    <property type="nucleotide sequence ID" value="NZ_JBHLTZ010000004.1"/>
</dbReference>
<dbReference type="HAMAP" id="MF_00657">
    <property type="entry name" value="Hydroxyl_YbiX"/>
    <property type="match status" value="1"/>
</dbReference>
<evidence type="ECO:0000259" key="8">
    <source>
        <dbReference type="PROSITE" id="PS51471"/>
    </source>
</evidence>
<dbReference type="NCBIfam" id="NF003975">
    <property type="entry name" value="PRK05467.1-4"/>
    <property type="match status" value="1"/>
</dbReference>
<evidence type="ECO:0000256" key="5">
    <source>
        <dbReference type="ARBA" id="ARBA00023002"/>
    </source>
</evidence>
<comment type="caution">
    <text evidence="9">The sequence shown here is derived from an EMBL/GenBank/DDBJ whole genome shotgun (WGS) entry which is preliminary data.</text>
</comment>
<feature type="binding site" evidence="7">
    <location>
        <position position="167"/>
    </location>
    <ligand>
        <name>2-oxoglutarate</name>
        <dbReference type="ChEBI" id="CHEBI:16810"/>
    </ligand>
</feature>
<keyword evidence="6 7" id="KW-0408">Iron</keyword>
<keyword evidence="2 7" id="KW-0479">Metal-binding</keyword>
<dbReference type="OrthoDB" id="9812472at2"/>
<dbReference type="InterPro" id="IPR006620">
    <property type="entry name" value="Pro_4_hyd_alph"/>
</dbReference>
<dbReference type="InterPro" id="IPR041097">
    <property type="entry name" value="PKHD_C"/>
</dbReference>
<dbReference type="GO" id="GO:0016706">
    <property type="term" value="F:2-oxoglutarate-dependent dioxygenase activity"/>
    <property type="evidence" value="ECO:0007669"/>
    <property type="project" value="UniProtKB-UniRule"/>
</dbReference>
<dbReference type="GO" id="GO:0031418">
    <property type="term" value="F:L-ascorbic acid binding"/>
    <property type="evidence" value="ECO:0007669"/>
    <property type="project" value="UniProtKB-KW"/>
</dbReference>
<dbReference type="Gene3D" id="2.60.120.620">
    <property type="entry name" value="q2cbj1_9rhob like domain"/>
    <property type="match status" value="1"/>
</dbReference>
<name>A0A432Y182_9GAMM</name>
<dbReference type="Pfam" id="PF18331">
    <property type="entry name" value="PKHD_C"/>
    <property type="match status" value="1"/>
</dbReference>
<dbReference type="PROSITE" id="PS51471">
    <property type="entry name" value="FE2OG_OXY"/>
    <property type="match status" value="1"/>
</dbReference>
<feature type="binding site" evidence="7">
    <location>
        <position position="92"/>
    </location>
    <ligand>
        <name>Fe cation</name>
        <dbReference type="ChEBI" id="CHEBI:24875"/>
    </ligand>
</feature>
<feature type="domain" description="Fe2OG dioxygenase" evidence="8">
    <location>
        <begin position="72"/>
        <end position="176"/>
    </location>
</feature>
<evidence type="ECO:0000256" key="7">
    <source>
        <dbReference type="HAMAP-Rule" id="MF_00657"/>
    </source>
</evidence>
<gene>
    <name evidence="9" type="ORF">CWI69_04600</name>
</gene>
<comment type="cofactor">
    <cofactor evidence="7">
        <name>Fe(2+)</name>
        <dbReference type="ChEBI" id="CHEBI:29033"/>
    </cofactor>
    <text evidence="7">Binds 1 Fe(2+) ion per subunit.</text>
</comment>
<evidence type="ECO:0000256" key="2">
    <source>
        <dbReference type="ARBA" id="ARBA00022723"/>
    </source>
</evidence>
<evidence type="ECO:0000256" key="6">
    <source>
        <dbReference type="ARBA" id="ARBA00023004"/>
    </source>
</evidence>
<dbReference type="SMART" id="SM00702">
    <property type="entry name" value="P4Hc"/>
    <property type="match status" value="1"/>
</dbReference>
<accession>A0A432Y182</accession>
<dbReference type="InterPro" id="IPR044862">
    <property type="entry name" value="Pro_4_hyd_alph_FE2OG_OXY"/>
</dbReference>
<dbReference type="Gene3D" id="4.10.860.20">
    <property type="entry name" value="Rabenosyn, Rab binding domain"/>
    <property type="match status" value="1"/>
</dbReference>
<dbReference type="GO" id="GO:0006879">
    <property type="term" value="P:intracellular iron ion homeostasis"/>
    <property type="evidence" value="ECO:0007669"/>
    <property type="project" value="TreeGrafter"/>
</dbReference>
<evidence type="ECO:0000256" key="1">
    <source>
        <dbReference type="ARBA" id="ARBA00001961"/>
    </source>
</evidence>
<dbReference type="EMBL" id="PIPW01000001">
    <property type="protein sequence ID" value="RUO54694.1"/>
    <property type="molecule type" value="Genomic_DNA"/>
</dbReference>